<accession>Q74RG1</accession>
<protein>
    <submittedName>
        <fullName evidence="1">Uncharacterized protein</fullName>
    </submittedName>
</protein>
<name>Q8CLX1_YERPE</name>
<sequence length="120" mass="13522">MLSARSIPNPALYRIHPVSFRDGQGNGVGDYRGLNGVCDSLLPCWISMLRRCSTCSPILRPRRRPGQPCHWLGGTARSERVIRALGVINGSCRGLLPLFFFIQIHMKSCLRKQRSNAWLM</sequence>
<dbReference type="AlphaFoldDB" id="Q8CLX1"/>
<reference evidence="1 2" key="1">
    <citation type="journal article" date="2002" name="J. Bacteriol.">
        <title>Genome sequence of Yersinia pestis KIM.</title>
        <authorList>
            <person name="Deng W."/>
            <person name="Burland V."/>
            <person name="Plunkett G.III."/>
            <person name="Boutin A."/>
            <person name="Mayhew G.F."/>
            <person name="Liss P."/>
            <person name="Perna N.T."/>
            <person name="Rose D.J."/>
            <person name="Mau B."/>
            <person name="Zhou S."/>
            <person name="Schwartz D.C."/>
            <person name="Fetherston J.D."/>
            <person name="Lindler L.E."/>
            <person name="Brubaker R.R."/>
            <person name="Plana G.V."/>
            <person name="Straley S.C."/>
            <person name="McDonough K.A."/>
            <person name="Nilles M.L."/>
            <person name="Matson J.S."/>
            <person name="Blattner F.R."/>
            <person name="Perry R.D."/>
        </authorList>
    </citation>
    <scope>NUCLEOTIDE SEQUENCE [LARGE SCALE GENOMIC DNA]</scope>
    <source>
        <strain evidence="2">KIM10+ / Biovar Mediaevalis</strain>
    </source>
</reference>
<dbReference type="KEGG" id="ypk:y0030"/>
<dbReference type="DNASU" id="1144976"/>
<organism evidence="1 2">
    <name type="scientific">Yersinia pestis</name>
    <dbReference type="NCBI Taxonomy" id="632"/>
    <lineage>
        <taxon>Bacteria</taxon>
        <taxon>Pseudomonadati</taxon>
        <taxon>Pseudomonadota</taxon>
        <taxon>Gammaproteobacteria</taxon>
        <taxon>Enterobacterales</taxon>
        <taxon>Yersiniaceae</taxon>
        <taxon>Yersinia</taxon>
    </lineage>
</organism>
<evidence type="ECO:0000313" key="1">
    <source>
        <dbReference type="EMBL" id="AAM83624.1"/>
    </source>
</evidence>
<gene>
    <name evidence="1" type="ordered locus">y0030</name>
</gene>
<dbReference type="EMBL" id="AE009952">
    <property type="protein sequence ID" value="AAM83624.1"/>
    <property type="molecule type" value="Genomic_DNA"/>
</dbReference>
<dbReference type="Proteomes" id="UP000002490">
    <property type="component" value="Chromosome"/>
</dbReference>
<accession>Q8CLX1</accession>
<evidence type="ECO:0000313" key="2">
    <source>
        <dbReference type="Proteomes" id="UP000002490"/>
    </source>
</evidence>
<proteinExistence type="predicted"/>
<dbReference type="HOGENOM" id="CLU_2048842_0_0_6"/>